<dbReference type="InterPro" id="IPR058792">
    <property type="entry name" value="Beta-barrel_RND_2"/>
</dbReference>
<evidence type="ECO:0000313" key="5">
    <source>
        <dbReference type="Proteomes" id="UP001139516"/>
    </source>
</evidence>
<dbReference type="InterPro" id="IPR058625">
    <property type="entry name" value="MdtA-like_BSH"/>
</dbReference>
<dbReference type="Pfam" id="PF25954">
    <property type="entry name" value="Beta-barrel_RND_2"/>
    <property type="match status" value="1"/>
</dbReference>
<gene>
    <name evidence="4" type="ORF">M0638_02080</name>
</gene>
<evidence type="ECO:0000313" key="4">
    <source>
        <dbReference type="EMBL" id="MCK8783166.1"/>
    </source>
</evidence>
<keyword evidence="5" id="KW-1185">Reference proteome</keyword>
<feature type="domain" description="CusB-like beta-barrel" evidence="3">
    <location>
        <begin position="240"/>
        <end position="307"/>
    </location>
</feature>
<evidence type="ECO:0000259" key="3">
    <source>
        <dbReference type="Pfam" id="PF25954"/>
    </source>
</evidence>
<dbReference type="PANTHER" id="PTHR30469">
    <property type="entry name" value="MULTIDRUG RESISTANCE PROTEIN MDTA"/>
    <property type="match status" value="1"/>
</dbReference>
<dbReference type="AlphaFoldDB" id="A0A9X1YAY8"/>
<comment type="similarity">
    <text evidence="1">Belongs to the membrane fusion protein (MFP) (TC 8.A.1) family.</text>
</comment>
<protein>
    <submittedName>
        <fullName evidence="4">Efflux RND transporter periplasmic adaptor subunit</fullName>
    </submittedName>
</protein>
<dbReference type="PANTHER" id="PTHR30469:SF15">
    <property type="entry name" value="HLYD FAMILY OF SECRETION PROTEINS"/>
    <property type="match status" value="1"/>
</dbReference>
<proteinExistence type="inferred from homology"/>
<dbReference type="Gene3D" id="2.40.420.20">
    <property type="match status" value="1"/>
</dbReference>
<dbReference type="Gene3D" id="2.40.50.100">
    <property type="match status" value="1"/>
</dbReference>
<dbReference type="Proteomes" id="UP001139516">
    <property type="component" value="Unassembled WGS sequence"/>
</dbReference>
<accession>A0A9X1YAY8</accession>
<dbReference type="SUPFAM" id="SSF111369">
    <property type="entry name" value="HlyD-like secretion proteins"/>
    <property type="match status" value="1"/>
</dbReference>
<evidence type="ECO:0000259" key="2">
    <source>
        <dbReference type="Pfam" id="PF25917"/>
    </source>
</evidence>
<comment type="caution">
    <text evidence="4">The sequence shown here is derived from an EMBL/GenBank/DDBJ whole genome shotgun (WGS) entry which is preliminary data.</text>
</comment>
<reference evidence="4" key="1">
    <citation type="submission" date="2022-04" db="EMBL/GenBank/DDBJ databases">
        <title>Roseomonas acroporae sp. nov., isolated from coral Acropora digitifera.</title>
        <authorList>
            <person name="Sun H."/>
        </authorList>
    </citation>
    <scope>NUCLEOTIDE SEQUENCE</scope>
    <source>
        <strain evidence="4">NAR14</strain>
    </source>
</reference>
<dbReference type="Gene3D" id="2.40.30.170">
    <property type="match status" value="1"/>
</dbReference>
<feature type="domain" description="Multidrug resistance protein MdtA-like barrel-sandwich hybrid" evidence="2">
    <location>
        <begin position="94"/>
        <end position="232"/>
    </location>
</feature>
<dbReference type="GO" id="GO:0015562">
    <property type="term" value="F:efflux transmembrane transporter activity"/>
    <property type="evidence" value="ECO:0007669"/>
    <property type="project" value="TreeGrafter"/>
</dbReference>
<evidence type="ECO:0000256" key="1">
    <source>
        <dbReference type="ARBA" id="ARBA00009477"/>
    </source>
</evidence>
<dbReference type="EMBL" id="JALPRX010000007">
    <property type="protein sequence ID" value="MCK8783166.1"/>
    <property type="molecule type" value="Genomic_DNA"/>
</dbReference>
<dbReference type="Pfam" id="PF25917">
    <property type="entry name" value="BSH_RND"/>
    <property type="match status" value="1"/>
</dbReference>
<dbReference type="NCBIfam" id="TIGR01730">
    <property type="entry name" value="RND_mfp"/>
    <property type="match status" value="1"/>
</dbReference>
<dbReference type="RefSeq" id="WP_248665293.1">
    <property type="nucleotide sequence ID" value="NZ_JALPRX010000007.1"/>
</dbReference>
<organism evidence="4 5">
    <name type="scientific">Roseomonas acroporae</name>
    <dbReference type="NCBI Taxonomy" id="2937791"/>
    <lineage>
        <taxon>Bacteria</taxon>
        <taxon>Pseudomonadati</taxon>
        <taxon>Pseudomonadota</taxon>
        <taxon>Alphaproteobacteria</taxon>
        <taxon>Acetobacterales</taxon>
        <taxon>Roseomonadaceae</taxon>
        <taxon>Roseomonas</taxon>
    </lineage>
</organism>
<sequence>MFDSPHAAAASAPATATRPRRRPVLAALALLVLAGGGLLAAHQLGLPRGAAPPPAPVPDAAPPALTVTVAPAAPRAMVRDVVGDGSVVAWQELTIGAELGGLRVVEMAVEEGDAVRRGQLLARLDDSVLAAQAAQAEAAQAEAAAALDIARTELARAVELARTQNTPRATLDQRQSVQRQAEARLLAARARRDEAAARLAQTRIVAPTDGIVSRRAALLGSIIGTGQEVARLVRDGRLELEMRVPELDLARVQPGQRVRVTHGEQAIDASVRLVAPVVAAETRLGLVRVALPAGTALRPGMFAQGTIPATIPDAGAAATGGTPPLAVPQGAVVVRDGAPAAFVLPEGTDRVALRRLATGPRRDGFVAVTDGLAPGERVVVAGAGFLADGDRVRLAPPASAD</sequence>
<dbReference type="GO" id="GO:1990281">
    <property type="term" value="C:efflux pump complex"/>
    <property type="evidence" value="ECO:0007669"/>
    <property type="project" value="TreeGrafter"/>
</dbReference>
<dbReference type="InterPro" id="IPR006143">
    <property type="entry name" value="RND_pump_MFP"/>
</dbReference>
<dbReference type="Gene3D" id="1.10.287.470">
    <property type="entry name" value="Helix hairpin bin"/>
    <property type="match status" value="1"/>
</dbReference>
<name>A0A9X1YAY8_9PROT</name>